<dbReference type="Proteomes" id="UP000828390">
    <property type="component" value="Unassembled WGS sequence"/>
</dbReference>
<organism evidence="1 2">
    <name type="scientific">Dreissena polymorpha</name>
    <name type="common">Zebra mussel</name>
    <name type="synonym">Mytilus polymorpha</name>
    <dbReference type="NCBI Taxonomy" id="45954"/>
    <lineage>
        <taxon>Eukaryota</taxon>
        <taxon>Metazoa</taxon>
        <taxon>Spiralia</taxon>
        <taxon>Lophotrochozoa</taxon>
        <taxon>Mollusca</taxon>
        <taxon>Bivalvia</taxon>
        <taxon>Autobranchia</taxon>
        <taxon>Heteroconchia</taxon>
        <taxon>Euheterodonta</taxon>
        <taxon>Imparidentia</taxon>
        <taxon>Neoheterodontei</taxon>
        <taxon>Myida</taxon>
        <taxon>Dreissenoidea</taxon>
        <taxon>Dreissenidae</taxon>
        <taxon>Dreissena</taxon>
    </lineage>
</organism>
<protein>
    <submittedName>
        <fullName evidence="1">Uncharacterized protein</fullName>
    </submittedName>
</protein>
<reference evidence="1" key="2">
    <citation type="submission" date="2020-11" db="EMBL/GenBank/DDBJ databases">
        <authorList>
            <person name="McCartney M.A."/>
            <person name="Auch B."/>
            <person name="Kono T."/>
            <person name="Mallez S."/>
            <person name="Becker A."/>
            <person name="Gohl D.M."/>
            <person name="Silverstein K.A.T."/>
            <person name="Koren S."/>
            <person name="Bechman K.B."/>
            <person name="Herman A."/>
            <person name="Abrahante J.E."/>
            <person name="Garbe J."/>
        </authorList>
    </citation>
    <scope>NUCLEOTIDE SEQUENCE</scope>
    <source>
        <strain evidence="1">Duluth1</strain>
        <tissue evidence="1">Whole animal</tissue>
    </source>
</reference>
<dbReference type="EMBL" id="JAIWYP010000009">
    <property type="protein sequence ID" value="KAH3771343.1"/>
    <property type="molecule type" value="Genomic_DNA"/>
</dbReference>
<sequence>MHLAPFSKNEAYIPQIISFRTPGNIMRSLKEVMAPSSVPNMLSKPSVSSIRKNNTDQSCATGNWLMASVNTMKARPVPDTD</sequence>
<proteinExistence type="predicted"/>
<evidence type="ECO:0000313" key="1">
    <source>
        <dbReference type="EMBL" id="KAH3771343.1"/>
    </source>
</evidence>
<evidence type="ECO:0000313" key="2">
    <source>
        <dbReference type="Proteomes" id="UP000828390"/>
    </source>
</evidence>
<dbReference type="AlphaFoldDB" id="A0A9D4E211"/>
<comment type="caution">
    <text evidence="1">The sequence shown here is derived from an EMBL/GenBank/DDBJ whole genome shotgun (WGS) entry which is preliminary data.</text>
</comment>
<keyword evidence="2" id="KW-1185">Reference proteome</keyword>
<accession>A0A9D4E211</accession>
<name>A0A9D4E211_DREPO</name>
<reference evidence="1" key="1">
    <citation type="journal article" date="2019" name="bioRxiv">
        <title>The Genome of the Zebra Mussel, Dreissena polymorpha: A Resource for Invasive Species Research.</title>
        <authorList>
            <person name="McCartney M.A."/>
            <person name="Auch B."/>
            <person name="Kono T."/>
            <person name="Mallez S."/>
            <person name="Zhang Y."/>
            <person name="Obille A."/>
            <person name="Becker A."/>
            <person name="Abrahante J.E."/>
            <person name="Garbe J."/>
            <person name="Badalamenti J.P."/>
            <person name="Herman A."/>
            <person name="Mangelson H."/>
            <person name="Liachko I."/>
            <person name="Sullivan S."/>
            <person name="Sone E.D."/>
            <person name="Koren S."/>
            <person name="Silverstein K.A.T."/>
            <person name="Beckman K.B."/>
            <person name="Gohl D.M."/>
        </authorList>
    </citation>
    <scope>NUCLEOTIDE SEQUENCE</scope>
    <source>
        <strain evidence="1">Duluth1</strain>
        <tissue evidence="1">Whole animal</tissue>
    </source>
</reference>
<gene>
    <name evidence="1" type="ORF">DPMN_172658</name>
</gene>